<evidence type="ECO:0000256" key="10">
    <source>
        <dbReference type="ARBA" id="ARBA00023136"/>
    </source>
</evidence>
<keyword evidence="7 12" id="KW-0812">Transmembrane</keyword>
<accession>A0A8C0G089</accession>
<dbReference type="Pfam" id="PF03083">
    <property type="entry name" value="MtN3_slv"/>
    <property type="match status" value="2"/>
</dbReference>
<dbReference type="AlphaFoldDB" id="A0A8C0G089"/>
<dbReference type="InterPro" id="IPR047664">
    <property type="entry name" value="SWEET"/>
</dbReference>
<dbReference type="PANTHER" id="PTHR10791">
    <property type="entry name" value="RAG1-ACTIVATING PROTEIN 1"/>
    <property type="match status" value="1"/>
</dbReference>
<keyword evidence="14" id="KW-1185">Reference proteome</keyword>
<organism evidence="13 14">
    <name type="scientific">Bubo bubo</name>
    <name type="common">Eurasian eagle-owl</name>
    <name type="synonym">Strix bubo</name>
    <dbReference type="NCBI Taxonomy" id="30461"/>
    <lineage>
        <taxon>Eukaryota</taxon>
        <taxon>Metazoa</taxon>
        <taxon>Chordata</taxon>
        <taxon>Craniata</taxon>
        <taxon>Vertebrata</taxon>
        <taxon>Euteleostomi</taxon>
        <taxon>Archelosauria</taxon>
        <taxon>Archosauria</taxon>
        <taxon>Dinosauria</taxon>
        <taxon>Saurischia</taxon>
        <taxon>Theropoda</taxon>
        <taxon>Coelurosauria</taxon>
        <taxon>Aves</taxon>
        <taxon>Neognathae</taxon>
        <taxon>Neoaves</taxon>
        <taxon>Telluraves</taxon>
        <taxon>Strigiformes</taxon>
        <taxon>Strigidae</taxon>
        <taxon>Bubo</taxon>
    </lineage>
</organism>
<evidence type="ECO:0000256" key="2">
    <source>
        <dbReference type="ARBA" id="ARBA00007809"/>
    </source>
</evidence>
<dbReference type="PANTHER" id="PTHR10791:SF30">
    <property type="entry name" value="SUGAR TRANSPORTER SWEET1"/>
    <property type="match status" value="1"/>
</dbReference>
<dbReference type="Gene3D" id="1.20.1280.290">
    <property type="match status" value="2"/>
</dbReference>
<dbReference type="Ensembl" id="ENSBOBT00000023441.1">
    <property type="protein sequence ID" value="ENSBOBP00000022931.1"/>
    <property type="gene ID" value="ENSBOBG00000013747.1"/>
</dbReference>
<keyword evidence="8" id="KW-0677">Repeat</keyword>
<feature type="transmembrane region" description="Helical" evidence="12">
    <location>
        <begin position="118"/>
        <end position="136"/>
    </location>
</feature>
<dbReference type="Proteomes" id="UP000694567">
    <property type="component" value="Unplaced"/>
</dbReference>
<feature type="transmembrane region" description="Helical" evidence="12">
    <location>
        <begin position="25"/>
        <end position="48"/>
    </location>
</feature>
<keyword evidence="6" id="KW-0762">Sugar transport</keyword>
<proteinExistence type="inferred from homology"/>
<keyword evidence="10 12" id="KW-0472">Membrane</keyword>
<evidence type="ECO:0000256" key="4">
    <source>
        <dbReference type="ARBA" id="ARBA00022448"/>
    </source>
</evidence>
<comment type="subcellular location">
    <subcellularLocation>
        <location evidence="1">Cell membrane</location>
        <topology evidence="1">Multi-pass membrane protein</topology>
    </subcellularLocation>
</comment>
<dbReference type="GO" id="GO:0051119">
    <property type="term" value="F:sugar transmembrane transporter activity"/>
    <property type="evidence" value="ECO:0007669"/>
    <property type="project" value="InterPro"/>
</dbReference>
<evidence type="ECO:0000256" key="11">
    <source>
        <dbReference type="ARBA" id="ARBA00031430"/>
    </source>
</evidence>
<keyword evidence="4" id="KW-0813">Transport</keyword>
<evidence type="ECO:0000256" key="3">
    <source>
        <dbReference type="ARBA" id="ARBA00021741"/>
    </source>
</evidence>
<name>A0A8C0G089_BUBBB</name>
<evidence type="ECO:0000256" key="5">
    <source>
        <dbReference type="ARBA" id="ARBA00022475"/>
    </source>
</evidence>
<evidence type="ECO:0000256" key="12">
    <source>
        <dbReference type="SAM" id="Phobius"/>
    </source>
</evidence>
<feature type="transmembrane region" description="Helical" evidence="12">
    <location>
        <begin position="60"/>
        <end position="78"/>
    </location>
</feature>
<evidence type="ECO:0000256" key="6">
    <source>
        <dbReference type="ARBA" id="ARBA00022597"/>
    </source>
</evidence>
<evidence type="ECO:0000256" key="7">
    <source>
        <dbReference type="ARBA" id="ARBA00022692"/>
    </source>
</evidence>
<reference evidence="13" key="2">
    <citation type="submission" date="2025-09" db="UniProtKB">
        <authorList>
            <consortium name="Ensembl"/>
        </authorList>
    </citation>
    <scope>IDENTIFICATION</scope>
</reference>
<evidence type="ECO:0000313" key="14">
    <source>
        <dbReference type="Proteomes" id="UP000694567"/>
    </source>
</evidence>
<dbReference type="InterPro" id="IPR004316">
    <property type="entry name" value="SWEET_rpt"/>
</dbReference>
<dbReference type="GO" id="GO:0000139">
    <property type="term" value="C:Golgi membrane"/>
    <property type="evidence" value="ECO:0007669"/>
    <property type="project" value="UniProtKB-SubCell"/>
</dbReference>
<keyword evidence="9 12" id="KW-1133">Transmembrane helix</keyword>
<dbReference type="GO" id="GO:0005886">
    <property type="term" value="C:plasma membrane"/>
    <property type="evidence" value="ECO:0007669"/>
    <property type="project" value="UniProtKB-SubCell"/>
</dbReference>
<protein>
    <recommendedName>
        <fullName evidence="3">Sugar transporter SWEET1</fullName>
    </recommendedName>
    <alternativeName>
        <fullName evidence="11">Solute carrier family 50 member 1</fullName>
    </alternativeName>
</protein>
<feature type="transmembrane region" description="Helical" evidence="12">
    <location>
        <begin position="84"/>
        <end position="106"/>
    </location>
</feature>
<reference evidence="13" key="1">
    <citation type="submission" date="2025-08" db="UniProtKB">
        <authorList>
            <consortium name="Ensembl"/>
        </authorList>
    </citation>
    <scope>IDENTIFICATION</scope>
</reference>
<comment type="similarity">
    <text evidence="2">Belongs to the SWEET sugar transporter family.</text>
</comment>
<evidence type="ECO:0000313" key="13">
    <source>
        <dbReference type="Ensembl" id="ENSBOBP00000022931.1"/>
    </source>
</evidence>
<evidence type="ECO:0000256" key="1">
    <source>
        <dbReference type="ARBA" id="ARBA00004651"/>
    </source>
</evidence>
<keyword evidence="5" id="KW-1003">Cell membrane</keyword>
<sequence>MQREHLCPLRSNLSWLGYGCLKQDWTLIAVNAIGAALQTLYILAYLYYTPVKLPVLLRSLLLLAVLAAGYGYFTLLIGDTRTRLARLGLFCSVFTISMYLSPLADLAKIVRSKSTRCLSFPLTVTTFLASTSWTLYGLQLHDPYIMVASSPSACTSRHWLIWCVGLGEGLRQHRGCPALDQPDICFCRPRLSGASRHAACPSP</sequence>
<evidence type="ECO:0000256" key="8">
    <source>
        <dbReference type="ARBA" id="ARBA00022737"/>
    </source>
</evidence>
<evidence type="ECO:0000256" key="9">
    <source>
        <dbReference type="ARBA" id="ARBA00022989"/>
    </source>
</evidence>